<evidence type="ECO:0000313" key="10">
    <source>
        <dbReference type="Proteomes" id="UP000613177"/>
    </source>
</evidence>
<dbReference type="Gene3D" id="3.40.50.720">
    <property type="entry name" value="NAD(P)-binding Rossmann-like Domain"/>
    <property type="match status" value="1"/>
</dbReference>
<dbReference type="InterPro" id="IPR036291">
    <property type="entry name" value="NAD(P)-bd_dom_sf"/>
</dbReference>
<evidence type="ECO:0000256" key="3">
    <source>
        <dbReference type="ARBA" id="ARBA00022857"/>
    </source>
</evidence>
<proteinExistence type="inferred from homology"/>
<feature type="domain" description="Ketopantoate reductase N-terminal" evidence="7">
    <location>
        <begin position="3"/>
        <end position="149"/>
    </location>
</feature>
<dbReference type="OrthoDB" id="73846at2759"/>
<dbReference type="Proteomes" id="UP000613177">
    <property type="component" value="Unassembled WGS sequence"/>
</dbReference>
<dbReference type="GO" id="GO:0008677">
    <property type="term" value="F:2-dehydropantoate 2-reductase activity"/>
    <property type="evidence" value="ECO:0007669"/>
    <property type="project" value="UniProtKB-EC"/>
</dbReference>
<comment type="function">
    <text evidence="6">Catalyzes the NADPH-dependent reduction of ketopantoate into pantoic acid.</text>
</comment>
<keyword evidence="10" id="KW-1185">Reference proteome</keyword>
<evidence type="ECO:0000259" key="7">
    <source>
        <dbReference type="Pfam" id="PF02558"/>
    </source>
</evidence>
<dbReference type="AlphaFoldDB" id="A0A8H7VWU6"/>
<dbReference type="InterPro" id="IPR013328">
    <property type="entry name" value="6PGD_dom2"/>
</dbReference>
<evidence type="ECO:0000313" key="9">
    <source>
        <dbReference type="EMBL" id="KAG2237381.1"/>
    </source>
</evidence>
<dbReference type="Pfam" id="PF02558">
    <property type="entry name" value="ApbA"/>
    <property type="match status" value="1"/>
</dbReference>
<dbReference type="Pfam" id="PF08546">
    <property type="entry name" value="ApbA_C"/>
    <property type="match status" value="1"/>
</dbReference>
<protein>
    <recommendedName>
        <fullName evidence="2 6">2-dehydropantoate 2-reductase</fullName>
        <ecNumber evidence="2 6">1.1.1.169</ecNumber>
    </recommendedName>
    <alternativeName>
        <fullName evidence="5 6">Ketopantoate reductase</fullName>
    </alternativeName>
</protein>
<evidence type="ECO:0000256" key="2">
    <source>
        <dbReference type="ARBA" id="ARBA00013014"/>
    </source>
</evidence>
<dbReference type="NCBIfam" id="TIGR00745">
    <property type="entry name" value="apbA_panE"/>
    <property type="match status" value="1"/>
</dbReference>
<dbReference type="Gene3D" id="1.10.1040.10">
    <property type="entry name" value="N-(1-d-carboxylethyl)-l-norvaline Dehydrogenase, domain 2"/>
    <property type="match status" value="1"/>
</dbReference>
<dbReference type="InterPro" id="IPR008927">
    <property type="entry name" value="6-PGluconate_DH-like_C_sf"/>
</dbReference>
<organism evidence="9 10">
    <name type="scientific">Thamnidium elegans</name>
    <dbReference type="NCBI Taxonomy" id="101142"/>
    <lineage>
        <taxon>Eukaryota</taxon>
        <taxon>Fungi</taxon>
        <taxon>Fungi incertae sedis</taxon>
        <taxon>Mucoromycota</taxon>
        <taxon>Mucoromycotina</taxon>
        <taxon>Mucoromycetes</taxon>
        <taxon>Mucorales</taxon>
        <taxon>Mucorineae</taxon>
        <taxon>Mucoraceae</taxon>
        <taxon>Thamnidium</taxon>
    </lineage>
</organism>
<dbReference type="EMBL" id="JAEPRE010000006">
    <property type="protein sequence ID" value="KAG2237381.1"/>
    <property type="molecule type" value="Genomic_DNA"/>
</dbReference>
<evidence type="ECO:0000256" key="5">
    <source>
        <dbReference type="ARBA" id="ARBA00032024"/>
    </source>
</evidence>
<evidence type="ECO:0000256" key="6">
    <source>
        <dbReference type="RuleBase" id="RU362068"/>
    </source>
</evidence>
<dbReference type="InterPro" id="IPR013752">
    <property type="entry name" value="KPA_reductase"/>
</dbReference>
<sequence length="323" mass="35437">MSIHILGTGAIGCFIGAVLKTHKSKVTLLLRSPAHVTDFANRNNTITYRRQGKAYQLEGYNAALLGDPQDTSPITSLVVATKAHHILKALSPVASRLSSNSTILLLQNGMGVAEELVENFWPNGKSPNILVGVNRHAVERLDPYDICHYSGFDDPDALNIGQLPLPEQPSKPNSDLINTMLSIPEFNTKHLSWSEMRVKMLKKLIVNACINPVASVLMERNKSVLTRGGTALMTLICEEAFNVLKDDLPGETVDSLMEMVLEIAKDAGENKCSTLQDISGHRLTEIDYLNGYLCKLGKQKGINTIANQALVDLIHAKEELYQP</sequence>
<dbReference type="SUPFAM" id="SSF51735">
    <property type="entry name" value="NAD(P)-binding Rossmann-fold domains"/>
    <property type="match status" value="1"/>
</dbReference>
<dbReference type="GO" id="GO:0050661">
    <property type="term" value="F:NADP binding"/>
    <property type="evidence" value="ECO:0007669"/>
    <property type="project" value="TreeGrafter"/>
</dbReference>
<dbReference type="InterPro" id="IPR003710">
    <property type="entry name" value="ApbA"/>
</dbReference>
<name>A0A8H7VWU6_9FUNG</name>
<evidence type="ECO:0000256" key="1">
    <source>
        <dbReference type="ARBA" id="ARBA00007870"/>
    </source>
</evidence>
<dbReference type="EC" id="1.1.1.169" evidence="2 6"/>
<dbReference type="PANTHER" id="PTHR43765">
    <property type="entry name" value="2-DEHYDROPANTOATE 2-REDUCTASE-RELATED"/>
    <property type="match status" value="1"/>
</dbReference>
<accession>A0A8H7VWU6</accession>
<gene>
    <name evidence="9" type="ORF">INT48_009509</name>
</gene>
<feature type="domain" description="Ketopantoate reductase C-terminal" evidence="8">
    <location>
        <begin position="196"/>
        <end position="318"/>
    </location>
</feature>
<comment type="similarity">
    <text evidence="1 6">Belongs to the ketopantoate reductase family.</text>
</comment>
<comment type="catalytic activity">
    <reaction evidence="6">
        <text>(R)-pantoate + NADP(+) = 2-dehydropantoate + NADPH + H(+)</text>
        <dbReference type="Rhea" id="RHEA:16233"/>
        <dbReference type="ChEBI" id="CHEBI:11561"/>
        <dbReference type="ChEBI" id="CHEBI:15378"/>
        <dbReference type="ChEBI" id="CHEBI:15980"/>
        <dbReference type="ChEBI" id="CHEBI:57783"/>
        <dbReference type="ChEBI" id="CHEBI:58349"/>
        <dbReference type="EC" id="1.1.1.169"/>
    </reaction>
</comment>
<dbReference type="PANTHER" id="PTHR43765:SF2">
    <property type="entry name" value="2-DEHYDROPANTOATE 2-REDUCTASE"/>
    <property type="match status" value="1"/>
</dbReference>
<evidence type="ECO:0000259" key="8">
    <source>
        <dbReference type="Pfam" id="PF08546"/>
    </source>
</evidence>
<dbReference type="SUPFAM" id="SSF48179">
    <property type="entry name" value="6-phosphogluconate dehydrogenase C-terminal domain-like"/>
    <property type="match status" value="1"/>
</dbReference>
<keyword evidence="3 6" id="KW-0521">NADP</keyword>
<comment type="caution">
    <text evidence="9">The sequence shown here is derived from an EMBL/GenBank/DDBJ whole genome shotgun (WGS) entry which is preliminary data.</text>
</comment>
<dbReference type="InterPro" id="IPR013332">
    <property type="entry name" value="KPR_N"/>
</dbReference>
<evidence type="ECO:0000256" key="4">
    <source>
        <dbReference type="ARBA" id="ARBA00023002"/>
    </source>
</evidence>
<dbReference type="InterPro" id="IPR050838">
    <property type="entry name" value="Ketopantoate_reductase"/>
</dbReference>
<dbReference type="GO" id="GO:0015940">
    <property type="term" value="P:pantothenate biosynthetic process"/>
    <property type="evidence" value="ECO:0007669"/>
    <property type="project" value="InterPro"/>
</dbReference>
<keyword evidence="4 6" id="KW-0560">Oxidoreductase</keyword>
<reference evidence="9" key="1">
    <citation type="submission" date="2021-01" db="EMBL/GenBank/DDBJ databases">
        <title>Metabolic potential, ecology and presence of endohyphal bacteria is reflected in genomic diversity of Mucoromycotina.</title>
        <authorList>
            <person name="Muszewska A."/>
            <person name="Okrasinska A."/>
            <person name="Steczkiewicz K."/>
            <person name="Drgas O."/>
            <person name="Orlowska M."/>
            <person name="Perlinska-Lenart U."/>
            <person name="Aleksandrzak-Piekarczyk T."/>
            <person name="Szatraj K."/>
            <person name="Zielenkiewicz U."/>
            <person name="Pilsyk S."/>
            <person name="Malc E."/>
            <person name="Mieczkowski P."/>
            <person name="Kruszewska J.S."/>
            <person name="Biernat P."/>
            <person name="Pawlowska J."/>
        </authorList>
    </citation>
    <scope>NUCLEOTIDE SEQUENCE</scope>
    <source>
        <strain evidence="9">WA0000018081</strain>
    </source>
</reference>
<dbReference type="GO" id="GO:0005739">
    <property type="term" value="C:mitochondrion"/>
    <property type="evidence" value="ECO:0007669"/>
    <property type="project" value="TreeGrafter"/>
</dbReference>